<comment type="similarity">
    <text evidence="4">Belongs to the AIM11 family.</text>
</comment>
<protein>
    <recommendedName>
        <fullName evidence="4">Altered inheritance of mitochondria protein 11</fullName>
    </recommendedName>
</protein>
<dbReference type="EMBL" id="KV454410">
    <property type="protein sequence ID" value="ODQ64874.1"/>
    <property type="molecule type" value="Genomic_DNA"/>
</dbReference>
<organism evidence="5 6">
    <name type="scientific">Nadsonia fulvescens var. elongata DSM 6958</name>
    <dbReference type="NCBI Taxonomy" id="857566"/>
    <lineage>
        <taxon>Eukaryota</taxon>
        <taxon>Fungi</taxon>
        <taxon>Dikarya</taxon>
        <taxon>Ascomycota</taxon>
        <taxon>Saccharomycotina</taxon>
        <taxon>Dipodascomycetes</taxon>
        <taxon>Dipodascales</taxon>
        <taxon>Dipodascales incertae sedis</taxon>
        <taxon>Nadsonia</taxon>
    </lineage>
</organism>
<dbReference type="AlphaFoldDB" id="A0A1E3PI28"/>
<keyword evidence="1" id="KW-0812">Transmembrane</keyword>
<keyword evidence="2" id="KW-1133">Transmembrane helix</keyword>
<dbReference type="GO" id="GO:0016020">
    <property type="term" value="C:membrane"/>
    <property type="evidence" value="ECO:0007669"/>
    <property type="project" value="UniProtKB-SubCell"/>
</dbReference>
<evidence type="ECO:0000313" key="5">
    <source>
        <dbReference type="EMBL" id="ODQ64874.1"/>
    </source>
</evidence>
<reference evidence="5 6" key="1">
    <citation type="journal article" date="2016" name="Proc. Natl. Acad. Sci. U.S.A.">
        <title>Comparative genomics of biotechnologically important yeasts.</title>
        <authorList>
            <person name="Riley R."/>
            <person name="Haridas S."/>
            <person name="Wolfe K.H."/>
            <person name="Lopes M.R."/>
            <person name="Hittinger C.T."/>
            <person name="Goeker M."/>
            <person name="Salamov A.A."/>
            <person name="Wisecaver J.H."/>
            <person name="Long T.M."/>
            <person name="Calvey C.H."/>
            <person name="Aerts A.L."/>
            <person name="Barry K.W."/>
            <person name="Choi C."/>
            <person name="Clum A."/>
            <person name="Coughlan A.Y."/>
            <person name="Deshpande S."/>
            <person name="Douglass A.P."/>
            <person name="Hanson S.J."/>
            <person name="Klenk H.-P."/>
            <person name="LaButti K.M."/>
            <person name="Lapidus A."/>
            <person name="Lindquist E.A."/>
            <person name="Lipzen A.M."/>
            <person name="Meier-Kolthoff J.P."/>
            <person name="Ohm R.A."/>
            <person name="Otillar R.P."/>
            <person name="Pangilinan J.L."/>
            <person name="Peng Y."/>
            <person name="Rokas A."/>
            <person name="Rosa C.A."/>
            <person name="Scheuner C."/>
            <person name="Sibirny A.A."/>
            <person name="Slot J.C."/>
            <person name="Stielow J.B."/>
            <person name="Sun H."/>
            <person name="Kurtzman C.P."/>
            <person name="Blackwell M."/>
            <person name="Grigoriev I.V."/>
            <person name="Jeffries T.W."/>
        </authorList>
    </citation>
    <scope>NUCLEOTIDE SEQUENCE [LARGE SCALE GENOMIC DNA]</scope>
    <source>
        <strain evidence="5 6">DSM 6958</strain>
    </source>
</reference>
<dbReference type="OrthoDB" id="4088121at2759"/>
<proteinExistence type="inferred from homology"/>
<evidence type="ECO:0000256" key="4">
    <source>
        <dbReference type="RuleBase" id="RU367098"/>
    </source>
</evidence>
<name>A0A1E3PI28_9ASCO</name>
<gene>
    <name evidence="4" type="primary">AIM11</name>
    <name evidence="5" type="ORF">NADFUDRAFT_51475</name>
</gene>
<evidence type="ECO:0000256" key="3">
    <source>
        <dbReference type="ARBA" id="ARBA00023136"/>
    </source>
</evidence>
<evidence type="ECO:0000256" key="1">
    <source>
        <dbReference type="ARBA" id="ARBA00022692"/>
    </source>
</evidence>
<accession>A0A1E3PI28</accession>
<dbReference type="STRING" id="857566.A0A1E3PI28"/>
<comment type="subcellular location">
    <subcellularLocation>
        <location evidence="4">Membrane</location>
        <topology evidence="4">Multi-pass membrane protein</topology>
    </subcellularLocation>
</comment>
<evidence type="ECO:0000313" key="6">
    <source>
        <dbReference type="Proteomes" id="UP000095009"/>
    </source>
</evidence>
<dbReference type="PANTHER" id="PTHR39136:SF1">
    <property type="entry name" value="ALTERED INHERITANCE OF MITOCHONDRIA PROTEIN 11"/>
    <property type="match status" value="1"/>
</dbReference>
<dbReference type="Proteomes" id="UP000095009">
    <property type="component" value="Unassembled WGS sequence"/>
</dbReference>
<evidence type="ECO:0000256" key="2">
    <source>
        <dbReference type="ARBA" id="ARBA00022989"/>
    </source>
</evidence>
<dbReference type="PANTHER" id="PTHR39136">
    <property type="entry name" value="ALTERED INHERITANCE OF MITOCHONDRIA PROTEIN 11"/>
    <property type="match status" value="1"/>
</dbReference>
<keyword evidence="3" id="KW-0472">Membrane</keyword>
<dbReference type="InterPro" id="IPR038814">
    <property type="entry name" value="AIM11"/>
</dbReference>
<sequence length="139" mass="15646">MSESIKLNREEITARHRKQMLLFLGSSAVTLLTARMTQRGIISRRYTPSLFAANHMPPTFNFVKEAVSAVSHASILAISGFTTGIFAVAWVTDVKDLKEFAWMMKRALGGDKREEEQRNAEVSPEIKEIEEALESAFKK</sequence>
<keyword evidence="6" id="KW-1185">Reference proteome</keyword>
<dbReference type="GO" id="GO:0005739">
    <property type="term" value="C:mitochondrion"/>
    <property type="evidence" value="ECO:0007669"/>
    <property type="project" value="TreeGrafter"/>
</dbReference>